<dbReference type="OrthoDB" id="10509840at2759"/>
<protein>
    <submittedName>
        <fullName evidence="2">Uncharacterized protein</fullName>
    </submittedName>
</protein>
<sequence length="76" mass="8787">MSSFPYDNDAQRCREEGLDIVQYPVFRVFQVIYSILSVASIPALLYLMVKCFQIIFLMYYSGALLHAVSYPIIQVQ</sequence>
<dbReference type="EMBL" id="JOJR01001015">
    <property type="protein sequence ID" value="RCN32864.1"/>
    <property type="molecule type" value="Genomic_DNA"/>
</dbReference>
<organism evidence="2 3">
    <name type="scientific">Ancylostoma caninum</name>
    <name type="common">Dog hookworm</name>
    <dbReference type="NCBI Taxonomy" id="29170"/>
    <lineage>
        <taxon>Eukaryota</taxon>
        <taxon>Metazoa</taxon>
        <taxon>Ecdysozoa</taxon>
        <taxon>Nematoda</taxon>
        <taxon>Chromadorea</taxon>
        <taxon>Rhabditida</taxon>
        <taxon>Rhabditina</taxon>
        <taxon>Rhabditomorpha</taxon>
        <taxon>Strongyloidea</taxon>
        <taxon>Ancylostomatidae</taxon>
        <taxon>Ancylostomatinae</taxon>
        <taxon>Ancylostoma</taxon>
    </lineage>
</organism>
<proteinExistence type="predicted"/>
<dbReference type="AlphaFoldDB" id="A0A368FKW5"/>
<keyword evidence="1" id="KW-0472">Membrane</keyword>
<gene>
    <name evidence="2" type="ORF">ANCCAN_21316</name>
</gene>
<evidence type="ECO:0000313" key="3">
    <source>
        <dbReference type="Proteomes" id="UP000252519"/>
    </source>
</evidence>
<feature type="transmembrane region" description="Helical" evidence="1">
    <location>
        <begin position="54"/>
        <end position="73"/>
    </location>
</feature>
<evidence type="ECO:0000256" key="1">
    <source>
        <dbReference type="SAM" id="Phobius"/>
    </source>
</evidence>
<comment type="caution">
    <text evidence="2">The sequence shown here is derived from an EMBL/GenBank/DDBJ whole genome shotgun (WGS) entry which is preliminary data.</text>
</comment>
<keyword evidence="1" id="KW-0812">Transmembrane</keyword>
<accession>A0A368FKW5</accession>
<dbReference type="Proteomes" id="UP000252519">
    <property type="component" value="Unassembled WGS sequence"/>
</dbReference>
<reference evidence="2 3" key="1">
    <citation type="submission" date="2014-10" db="EMBL/GenBank/DDBJ databases">
        <title>Draft genome of the hookworm Ancylostoma caninum.</title>
        <authorList>
            <person name="Mitreva M."/>
        </authorList>
    </citation>
    <scope>NUCLEOTIDE SEQUENCE [LARGE SCALE GENOMIC DNA]</scope>
    <source>
        <strain evidence="2 3">Baltimore</strain>
    </source>
</reference>
<keyword evidence="1" id="KW-1133">Transmembrane helix</keyword>
<evidence type="ECO:0000313" key="2">
    <source>
        <dbReference type="EMBL" id="RCN32864.1"/>
    </source>
</evidence>
<keyword evidence="3" id="KW-1185">Reference proteome</keyword>
<name>A0A368FKW5_ANCCA</name>
<feature type="transmembrane region" description="Helical" evidence="1">
    <location>
        <begin position="28"/>
        <end position="47"/>
    </location>
</feature>